<dbReference type="InterPro" id="IPR000477">
    <property type="entry name" value="RT_dom"/>
</dbReference>
<dbReference type="PANTHER" id="PTHR33064:SF37">
    <property type="entry name" value="RIBONUCLEASE H"/>
    <property type="match status" value="1"/>
</dbReference>
<dbReference type="Gene3D" id="3.30.70.270">
    <property type="match status" value="2"/>
</dbReference>
<evidence type="ECO:0000259" key="1">
    <source>
        <dbReference type="Pfam" id="PF00078"/>
    </source>
</evidence>
<dbReference type="InterPro" id="IPR041577">
    <property type="entry name" value="RT_RNaseH_2"/>
</dbReference>
<sequence>MSFGLTNSPASFMHLMNRVFKQYLDLFVIIFIDDIIIYLGNEEELETYLRVVLQNLKDRTRVDSHKIEEVKQWPRSTSPKDIKSFLGLAGYYRRFIEGFSSIASPLTKLTHKKVKFQWSDECEKSFSELKTRLTTTLVLTLPKGSNDYVIYCDASRVGLGCVSMQRDVRRRDLEFEIGDWIFLKVSPMKGVMRFGKKGKLSPRYTLQNLEKDWLRNKEVVSVMVLWRSQYVEGDTWEAEAAKKEKYPHLFSSDSVSVSVYLHVLGTQFSQKSVSST</sequence>
<feature type="domain" description="Reverse transcriptase/retrotransposon-derived protein RNase H-like" evidence="2">
    <location>
        <begin position="118"/>
        <end position="168"/>
    </location>
</feature>
<dbReference type="Pfam" id="PF00078">
    <property type="entry name" value="RVT_1"/>
    <property type="match status" value="1"/>
</dbReference>
<dbReference type="PANTHER" id="PTHR33064">
    <property type="entry name" value="POL PROTEIN"/>
    <property type="match status" value="1"/>
</dbReference>
<evidence type="ECO:0000313" key="4">
    <source>
        <dbReference type="Proteomes" id="UP001234989"/>
    </source>
</evidence>
<dbReference type="FunFam" id="3.30.70.270:FF:000020">
    <property type="entry name" value="Transposon Tf2-6 polyprotein-like Protein"/>
    <property type="match status" value="1"/>
</dbReference>
<protein>
    <recommendedName>
        <fullName evidence="5">Reverse transcriptase domain-containing protein</fullName>
    </recommendedName>
</protein>
<accession>A0AAF1A319</accession>
<reference evidence="3" key="1">
    <citation type="submission" date="2023-08" db="EMBL/GenBank/DDBJ databases">
        <title>A de novo genome assembly of Solanum verrucosum Schlechtendal, a Mexican diploid species geographically isolated from the other diploid A-genome species in potato relatives.</title>
        <authorList>
            <person name="Hosaka K."/>
        </authorList>
    </citation>
    <scope>NUCLEOTIDE SEQUENCE</scope>
    <source>
        <tissue evidence="3">Young leaves</tissue>
    </source>
</reference>
<organism evidence="3 4">
    <name type="scientific">Solanum verrucosum</name>
    <dbReference type="NCBI Taxonomy" id="315347"/>
    <lineage>
        <taxon>Eukaryota</taxon>
        <taxon>Viridiplantae</taxon>
        <taxon>Streptophyta</taxon>
        <taxon>Embryophyta</taxon>
        <taxon>Tracheophyta</taxon>
        <taxon>Spermatophyta</taxon>
        <taxon>Magnoliopsida</taxon>
        <taxon>eudicotyledons</taxon>
        <taxon>Gunneridae</taxon>
        <taxon>Pentapetalae</taxon>
        <taxon>asterids</taxon>
        <taxon>lamiids</taxon>
        <taxon>Solanales</taxon>
        <taxon>Solanaceae</taxon>
        <taxon>Solanoideae</taxon>
        <taxon>Solaneae</taxon>
        <taxon>Solanum</taxon>
    </lineage>
</organism>
<evidence type="ECO:0000313" key="3">
    <source>
        <dbReference type="EMBL" id="WMV58414.1"/>
    </source>
</evidence>
<dbReference type="InterPro" id="IPR051320">
    <property type="entry name" value="Viral_Replic_Matur_Polypro"/>
</dbReference>
<dbReference type="Pfam" id="PF17919">
    <property type="entry name" value="RT_RNaseH_2"/>
    <property type="match status" value="1"/>
</dbReference>
<keyword evidence="4" id="KW-1185">Reference proteome</keyword>
<dbReference type="Proteomes" id="UP001234989">
    <property type="component" value="Chromosome 12"/>
</dbReference>
<evidence type="ECO:0000259" key="2">
    <source>
        <dbReference type="Pfam" id="PF17919"/>
    </source>
</evidence>
<gene>
    <name evidence="3" type="ORF">MTR67_051799</name>
</gene>
<name>A0AAF1A319_SOLVR</name>
<feature type="domain" description="Reverse transcriptase" evidence="1">
    <location>
        <begin position="1"/>
        <end position="70"/>
    </location>
</feature>
<dbReference type="InterPro" id="IPR043502">
    <property type="entry name" value="DNA/RNA_pol_sf"/>
</dbReference>
<dbReference type="AlphaFoldDB" id="A0AAF1A319"/>
<evidence type="ECO:0008006" key="5">
    <source>
        <dbReference type="Google" id="ProtNLM"/>
    </source>
</evidence>
<proteinExistence type="predicted"/>
<dbReference type="InterPro" id="IPR043128">
    <property type="entry name" value="Rev_trsase/Diguanyl_cyclase"/>
</dbReference>
<dbReference type="EMBL" id="CP133623">
    <property type="protein sequence ID" value="WMV58414.1"/>
    <property type="molecule type" value="Genomic_DNA"/>
</dbReference>
<dbReference type="SUPFAM" id="SSF56672">
    <property type="entry name" value="DNA/RNA polymerases"/>
    <property type="match status" value="1"/>
</dbReference>